<gene>
    <name evidence="3" type="ORF">DdX_10218</name>
</gene>
<protein>
    <submittedName>
        <fullName evidence="3">Uncharacterized protein</fullName>
    </submittedName>
</protein>
<reference evidence="3" key="1">
    <citation type="submission" date="2022-01" db="EMBL/GenBank/DDBJ databases">
        <title>Genome Sequence Resource for Two Populations of Ditylenchus destructor, the Migratory Endoparasitic Phytonematode.</title>
        <authorList>
            <person name="Zhang H."/>
            <person name="Lin R."/>
            <person name="Xie B."/>
        </authorList>
    </citation>
    <scope>NUCLEOTIDE SEQUENCE</scope>
    <source>
        <strain evidence="3">BazhouSP</strain>
    </source>
</reference>
<evidence type="ECO:0000313" key="3">
    <source>
        <dbReference type="EMBL" id="KAI1711340.1"/>
    </source>
</evidence>
<keyword evidence="2" id="KW-0812">Transmembrane</keyword>
<feature type="region of interest" description="Disordered" evidence="1">
    <location>
        <begin position="56"/>
        <end position="83"/>
    </location>
</feature>
<accession>A0AAD4N4S5</accession>
<dbReference type="Proteomes" id="UP001201812">
    <property type="component" value="Unassembled WGS sequence"/>
</dbReference>
<dbReference type="EMBL" id="JAKKPZ010000022">
    <property type="protein sequence ID" value="KAI1711340.1"/>
    <property type="molecule type" value="Genomic_DNA"/>
</dbReference>
<evidence type="ECO:0000313" key="4">
    <source>
        <dbReference type="Proteomes" id="UP001201812"/>
    </source>
</evidence>
<name>A0AAD4N4S5_9BILA</name>
<dbReference type="Pfam" id="PF21525">
    <property type="entry name" value="Nlp36"/>
    <property type="match status" value="1"/>
</dbReference>
<sequence length="83" mass="9044">MPKQTFGLLDFAAPLIVAVIFAAVLGFVSIFLYYFAINEEKEALKRTPSRRSQAYQLPGVGLNNSSKSNSHSHLAGTNNKSCP</sequence>
<evidence type="ECO:0000256" key="2">
    <source>
        <dbReference type="SAM" id="Phobius"/>
    </source>
</evidence>
<comment type="caution">
    <text evidence="3">The sequence shown here is derived from an EMBL/GenBank/DDBJ whole genome shotgun (WGS) entry which is preliminary data.</text>
</comment>
<keyword evidence="2" id="KW-0472">Membrane</keyword>
<organism evidence="3 4">
    <name type="scientific">Ditylenchus destructor</name>
    <dbReference type="NCBI Taxonomy" id="166010"/>
    <lineage>
        <taxon>Eukaryota</taxon>
        <taxon>Metazoa</taxon>
        <taxon>Ecdysozoa</taxon>
        <taxon>Nematoda</taxon>
        <taxon>Chromadorea</taxon>
        <taxon>Rhabditida</taxon>
        <taxon>Tylenchina</taxon>
        <taxon>Tylenchomorpha</taxon>
        <taxon>Sphaerularioidea</taxon>
        <taxon>Anguinidae</taxon>
        <taxon>Anguininae</taxon>
        <taxon>Ditylenchus</taxon>
    </lineage>
</organism>
<dbReference type="AlphaFoldDB" id="A0AAD4N4S5"/>
<proteinExistence type="predicted"/>
<keyword evidence="2" id="KW-1133">Transmembrane helix</keyword>
<keyword evidence="4" id="KW-1185">Reference proteome</keyword>
<evidence type="ECO:0000256" key="1">
    <source>
        <dbReference type="SAM" id="MobiDB-lite"/>
    </source>
</evidence>
<feature type="compositionally biased region" description="Low complexity" evidence="1">
    <location>
        <begin position="63"/>
        <end position="73"/>
    </location>
</feature>
<feature type="transmembrane region" description="Helical" evidence="2">
    <location>
        <begin position="12"/>
        <end position="36"/>
    </location>
</feature>